<comment type="caution">
    <text evidence="1">The sequence shown here is derived from an EMBL/GenBank/DDBJ whole genome shotgun (WGS) entry which is preliminary data.</text>
</comment>
<sequence>HNKPKKEIEDIIDEYLNTTILNSSLPKLINEIVVVDTLFPNAIAQKQAANAINKANKKLAKCRLYTLTAKKKAKLLQEQQIIEKYNSSAAKSHHYLANISSSSVIQNERKDHPDTYYCFASVKEAKQFAIRFSTHFVIIFQDDKAKIPLGIPTVGKTFQAVQSLKEPIMLPDYDFPMPYIIN</sequence>
<dbReference type="AlphaFoldDB" id="A0A9N9I112"/>
<dbReference type="EMBL" id="CAJVQA010012241">
    <property type="protein sequence ID" value="CAG8714925.1"/>
    <property type="molecule type" value="Genomic_DNA"/>
</dbReference>
<evidence type="ECO:0000313" key="1">
    <source>
        <dbReference type="EMBL" id="CAG8714925.1"/>
    </source>
</evidence>
<reference evidence="1" key="1">
    <citation type="submission" date="2021-06" db="EMBL/GenBank/DDBJ databases">
        <authorList>
            <person name="Kallberg Y."/>
            <person name="Tangrot J."/>
            <person name="Rosling A."/>
        </authorList>
    </citation>
    <scope>NUCLEOTIDE SEQUENCE</scope>
    <source>
        <strain evidence="1">FL966</strain>
    </source>
</reference>
<accession>A0A9N9I112</accession>
<name>A0A9N9I112_9GLOM</name>
<dbReference type="Proteomes" id="UP000789759">
    <property type="component" value="Unassembled WGS sequence"/>
</dbReference>
<feature type="non-terminal residue" evidence="1">
    <location>
        <position position="182"/>
    </location>
</feature>
<gene>
    <name evidence="1" type="ORF">CPELLU_LOCUS12538</name>
</gene>
<organism evidence="1 2">
    <name type="scientific">Cetraspora pellucida</name>
    <dbReference type="NCBI Taxonomy" id="1433469"/>
    <lineage>
        <taxon>Eukaryota</taxon>
        <taxon>Fungi</taxon>
        <taxon>Fungi incertae sedis</taxon>
        <taxon>Mucoromycota</taxon>
        <taxon>Glomeromycotina</taxon>
        <taxon>Glomeromycetes</taxon>
        <taxon>Diversisporales</taxon>
        <taxon>Gigasporaceae</taxon>
        <taxon>Cetraspora</taxon>
    </lineage>
</organism>
<evidence type="ECO:0000313" key="2">
    <source>
        <dbReference type="Proteomes" id="UP000789759"/>
    </source>
</evidence>
<proteinExistence type="predicted"/>
<protein>
    <submittedName>
        <fullName evidence="1">528_t:CDS:1</fullName>
    </submittedName>
</protein>
<dbReference type="OrthoDB" id="2433005at2759"/>
<keyword evidence="2" id="KW-1185">Reference proteome</keyword>